<dbReference type="RefSeq" id="WP_206580738.1">
    <property type="nucleotide sequence ID" value="NZ_JAFJZZ010000001.1"/>
</dbReference>
<keyword evidence="3" id="KW-1185">Reference proteome</keyword>
<comment type="caution">
    <text evidence="2">The sequence shown here is derived from an EMBL/GenBank/DDBJ whole genome shotgun (WGS) entry which is preliminary data.</text>
</comment>
<dbReference type="Gene3D" id="3.50.50.60">
    <property type="entry name" value="FAD/NAD(P)-binding domain"/>
    <property type="match status" value="2"/>
</dbReference>
<protein>
    <submittedName>
        <fullName evidence="2">NAD(FAD)-utilizing dehydrogenase</fullName>
    </submittedName>
</protein>
<feature type="domain" description="FAD-dependent protein C-terminal" evidence="1">
    <location>
        <begin position="275"/>
        <end position="454"/>
    </location>
</feature>
<sequence>MYRISQIKLDVGEKTSALPQKILKKIGSSAGQITEYRIVKESIDARDKGDIKLVYTVDFEVSGDGSALKLESAPKTEYQYVESGNRTLNHRPVIVGFGPCGMFAALILSEMGYKPLVIERGNPVEKRVQDVERFWKEGLLNEESNVQFGEGGAGTFSDGKLTTQIKDSRIRKVLEELVAAGGGEEILYKQKPHIGTDVLRTVVLHIRKKILERGGEIRFASKLTNIKLIDGAVAGVEINGQEWIETENLVLAIGHSARDTFRVLNELGFEMVQKPFSIGVRIEHPQEQINKAQYGKAFEKLGAADYKLSHRCGNGRGVYTFCMCPGGEVIIASSQDGRVVTNGMSYHDRDGKYANSALLVDVRTEDFGSSHPLAGVEFQEKYEKKAFEEGGRNYKAPKALWRDFVQESEEGKHVRNSLPEFAVEALLEAMPYLGRKLKGFDAENAILTAVETRSSSPVRIIRDEQMQSKYKGIYPAGEGAGYAGGITSAAVDGIRIAEQIVSRYKPFDE</sequence>
<dbReference type="InterPro" id="IPR028348">
    <property type="entry name" value="FAD-binding_protein"/>
</dbReference>
<dbReference type="AlphaFoldDB" id="A0A939IHY8"/>
<dbReference type="InterPro" id="IPR036188">
    <property type="entry name" value="FAD/NAD-bd_sf"/>
</dbReference>
<dbReference type="Pfam" id="PF21688">
    <property type="entry name" value="FAD-depend_C"/>
    <property type="match status" value="1"/>
</dbReference>
<reference evidence="2" key="1">
    <citation type="submission" date="2021-02" db="EMBL/GenBank/DDBJ databases">
        <title>Abyssanaerobacter marinus gen.nov., sp., nov, anaerobic bacterium isolated from the Onnuri vent field of Indian Ocean and suggestion of Mogibacteriaceae fam. nov., and proposal of reclassification of ambiguous this family's genus member.</title>
        <authorList>
            <person name="Kim Y.J."/>
            <person name="Yang J.-A."/>
        </authorList>
    </citation>
    <scope>NUCLEOTIDE SEQUENCE</scope>
    <source>
        <strain evidence="2">DSM 2634</strain>
    </source>
</reference>
<gene>
    <name evidence="2" type="ORF">JYB65_01100</name>
</gene>
<dbReference type="Proteomes" id="UP000664545">
    <property type="component" value="Unassembled WGS sequence"/>
</dbReference>
<accession>A0A939IHY8</accession>
<dbReference type="EMBL" id="JAFJZZ010000001">
    <property type="protein sequence ID" value="MBN7771959.1"/>
    <property type="molecule type" value="Genomic_DNA"/>
</dbReference>
<evidence type="ECO:0000259" key="1">
    <source>
        <dbReference type="Pfam" id="PF21688"/>
    </source>
</evidence>
<dbReference type="SUPFAM" id="SSF51905">
    <property type="entry name" value="FAD/NAD(P)-binding domain"/>
    <property type="match status" value="1"/>
</dbReference>
<evidence type="ECO:0000313" key="2">
    <source>
        <dbReference type="EMBL" id="MBN7771959.1"/>
    </source>
</evidence>
<evidence type="ECO:0000313" key="3">
    <source>
        <dbReference type="Proteomes" id="UP000664545"/>
    </source>
</evidence>
<dbReference type="PANTHER" id="PTHR42842">
    <property type="entry name" value="FAD/NAD(P)-BINDING OXIDOREDUCTASE"/>
    <property type="match status" value="1"/>
</dbReference>
<dbReference type="InterPro" id="IPR049516">
    <property type="entry name" value="FAD-depend_C"/>
</dbReference>
<dbReference type="PANTHER" id="PTHR42842:SF3">
    <property type="entry name" value="FAD_NAD(P)-BINDING OXIDOREDUCTASE FAMILY PROTEIN"/>
    <property type="match status" value="1"/>
</dbReference>
<name>A0A939IHY8_CLOAM</name>
<dbReference type="PIRSF" id="PIRSF038984">
    <property type="entry name" value="FAD_binding_protein"/>
    <property type="match status" value="1"/>
</dbReference>
<organism evidence="2 3">
    <name type="scientific">Clostridium aminobutyricum</name>
    <dbReference type="NCBI Taxonomy" id="33953"/>
    <lineage>
        <taxon>Bacteria</taxon>
        <taxon>Bacillati</taxon>
        <taxon>Bacillota</taxon>
        <taxon>Clostridia</taxon>
        <taxon>Eubacteriales</taxon>
        <taxon>Clostridiaceae</taxon>
        <taxon>Clostridium</taxon>
    </lineage>
</organism>
<proteinExistence type="predicted"/>
<dbReference type="Gene3D" id="3.30.70.2700">
    <property type="match status" value="1"/>
</dbReference>